<dbReference type="SUPFAM" id="SSF54106">
    <property type="entry name" value="LysM domain"/>
    <property type="match status" value="1"/>
</dbReference>
<dbReference type="InterPro" id="IPR036779">
    <property type="entry name" value="LysM_dom_sf"/>
</dbReference>
<dbReference type="InterPro" id="IPR018392">
    <property type="entry name" value="LysM"/>
</dbReference>
<proteinExistence type="predicted"/>
<dbReference type="EMBL" id="BK015115">
    <property type="protein sequence ID" value="DAD91492.1"/>
    <property type="molecule type" value="Genomic_DNA"/>
</dbReference>
<dbReference type="SMART" id="SM00257">
    <property type="entry name" value="LysM"/>
    <property type="match status" value="1"/>
</dbReference>
<feature type="domain" description="LysM" evidence="1">
    <location>
        <begin position="34"/>
        <end position="81"/>
    </location>
</feature>
<organism evidence="2">
    <name type="scientific">Myoviridae sp. ctx322</name>
    <dbReference type="NCBI Taxonomy" id="2826711"/>
    <lineage>
        <taxon>Viruses</taxon>
        <taxon>Duplodnaviria</taxon>
        <taxon>Heunggongvirae</taxon>
        <taxon>Uroviricota</taxon>
        <taxon>Caudoviricetes</taxon>
    </lineage>
</organism>
<evidence type="ECO:0000313" key="2">
    <source>
        <dbReference type="EMBL" id="DAD91492.1"/>
    </source>
</evidence>
<dbReference type="Gene3D" id="3.10.350.10">
    <property type="entry name" value="LysM domain"/>
    <property type="match status" value="1"/>
</dbReference>
<dbReference type="Pfam" id="PF01476">
    <property type="entry name" value="LysM"/>
    <property type="match status" value="1"/>
</dbReference>
<evidence type="ECO:0000259" key="1">
    <source>
        <dbReference type="SMART" id="SM00257"/>
    </source>
</evidence>
<dbReference type="CDD" id="cd00118">
    <property type="entry name" value="LysM"/>
    <property type="match status" value="1"/>
</dbReference>
<accession>A0A8S5NAM7</accession>
<protein>
    <submittedName>
        <fullName evidence="2">LysM</fullName>
    </submittedName>
</protein>
<sequence>MAYNPFTNSIAFDCGDNDILLERIPTSDKTYRYIHTVLPGETLQSIAFKYYGASGAWGEIADLNSIYNALDLEPGTQILIP</sequence>
<name>A0A8S5NAM7_9CAUD</name>
<reference evidence="2" key="1">
    <citation type="journal article" date="2021" name="Proc. Natl. Acad. Sci. U.S.A.">
        <title>A Catalog of Tens of Thousands of Viruses from Human Metagenomes Reveals Hidden Associations with Chronic Diseases.</title>
        <authorList>
            <person name="Tisza M.J."/>
            <person name="Buck C.B."/>
        </authorList>
    </citation>
    <scope>NUCLEOTIDE SEQUENCE</scope>
    <source>
        <strain evidence="2">Ctx322</strain>
    </source>
</reference>